<evidence type="ECO:0000256" key="1">
    <source>
        <dbReference type="ARBA" id="ARBA00009589"/>
    </source>
</evidence>
<proteinExistence type="inferred from homology"/>
<dbReference type="Pfam" id="PF05761">
    <property type="entry name" value="5_nucleotid"/>
    <property type="match status" value="1"/>
</dbReference>
<dbReference type="RefSeq" id="XP_013207843.1">
    <property type="nucleotide sequence ID" value="XM_013352389.2"/>
</dbReference>
<accession>A0ABM1AT80</accession>
<evidence type="ECO:0000256" key="4">
    <source>
        <dbReference type="ARBA" id="ARBA00022842"/>
    </source>
</evidence>
<protein>
    <submittedName>
        <fullName evidence="6">5'-nucleotidase domain-containing protein 1</fullName>
    </submittedName>
</protein>
<dbReference type="Proteomes" id="UP000694915">
    <property type="component" value="Linkage group LG9"/>
</dbReference>
<name>A0ABM1AT80_MICOH</name>
<evidence type="ECO:0000313" key="6">
    <source>
        <dbReference type="RefSeq" id="XP_013207843.1"/>
    </source>
</evidence>
<gene>
    <name evidence="6" type="primary">Nt5dc1</name>
</gene>
<dbReference type="Gene3D" id="3.40.50.1000">
    <property type="entry name" value="HAD superfamily/HAD-like"/>
    <property type="match status" value="1"/>
</dbReference>
<organism evidence="5 6">
    <name type="scientific">Microtus ochrogaster</name>
    <name type="common">Prairie vole</name>
    <dbReference type="NCBI Taxonomy" id="79684"/>
    <lineage>
        <taxon>Eukaryota</taxon>
        <taxon>Metazoa</taxon>
        <taxon>Chordata</taxon>
        <taxon>Craniata</taxon>
        <taxon>Vertebrata</taxon>
        <taxon>Euteleostomi</taxon>
        <taxon>Mammalia</taxon>
        <taxon>Eutheria</taxon>
        <taxon>Euarchontoglires</taxon>
        <taxon>Glires</taxon>
        <taxon>Rodentia</taxon>
        <taxon>Myomorpha</taxon>
        <taxon>Muroidea</taxon>
        <taxon>Cricetidae</taxon>
        <taxon>Arvicolinae</taxon>
        <taxon>Microtus</taxon>
    </lineage>
</organism>
<evidence type="ECO:0000256" key="3">
    <source>
        <dbReference type="ARBA" id="ARBA00022801"/>
    </source>
</evidence>
<sequence length="242" mass="27739">MLITSSHSDYCKLLGTYILGKDFADLFDIVITNALKPGFFSHFPSQRPFHTLENDEEQEELPSLDKPGWYSQGNAAHLYELLKKMTGKPEPKVVYFGDSMHSDIFPAHHYRNWETVLILEELRGQDMEKAEEAEPLEKRGKYEAPKVKPLYSLSNKWGSYFIDSVSRRGNAEDSLVYTWSSRRISTYSTVAIPSIETIAELPLDYKFTRFSTNNSKTAGYYPPVHYTLGSQDTDSKIILTEK</sequence>
<keyword evidence="4" id="KW-0460">Magnesium</keyword>
<dbReference type="GeneID" id="101993750"/>
<comment type="similarity">
    <text evidence="1">Belongs to the 5'(3')-deoxyribonucleotidase family.</text>
</comment>
<dbReference type="InterPro" id="IPR008380">
    <property type="entry name" value="HAD-SF_hydro_IG_5-nucl"/>
</dbReference>
<dbReference type="InterPro" id="IPR036412">
    <property type="entry name" value="HAD-like_sf"/>
</dbReference>
<evidence type="ECO:0000313" key="5">
    <source>
        <dbReference type="Proteomes" id="UP000694915"/>
    </source>
</evidence>
<dbReference type="PANTHER" id="PTHR12103">
    <property type="entry name" value="5'-NUCLEOTIDASE DOMAIN-CONTAINING"/>
    <property type="match status" value="1"/>
</dbReference>
<keyword evidence="3" id="KW-0378">Hydrolase</keyword>
<dbReference type="SUPFAM" id="SSF56784">
    <property type="entry name" value="HAD-like"/>
    <property type="match status" value="1"/>
</dbReference>
<keyword evidence="2" id="KW-0479">Metal-binding</keyword>
<keyword evidence="5" id="KW-1185">Reference proteome</keyword>
<dbReference type="InterPro" id="IPR023214">
    <property type="entry name" value="HAD_sf"/>
</dbReference>
<reference evidence="6" key="1">
    <citation type="submission" date="2025-08" db="UniProtKB">
        <authorList>
            <consortium name="RefSeq"/>
        </authorList>
    </citation>
    <scope>IDENTIFICATION</scope>
</reference>
<dbReference type="PANTHER" id="PTHR12103:SF38">
    <property type="entry name" value="5'-NUCLEOTIDASE DOMAIN-CONTAINING PROTEIN 1"/>
    <property type="match status" value="1"/>
</dbReference>
<evidence type="ECO:0000256" key="2">
    <source>
        <dbReference type="ARBA" id="ARBA00022723"/>
    </source>
</evidence>